<dbReference type="InterPro" id="IPR006683">
    <property type="entry name" value="Thioestr_dom"/>
</dbReference>
<keyword evidence="11" id="KW-0809">Transit peptide</keyword>
<keyword evidence="5" id="KW-1003">Cell membrane</keyword>
<evidence type="ECO:0000313" key="28">
    <source>
        <dbReference type="Proteomes" id="UP000515152"/>
    </source>
</evidence>
<dbReference type="CDD" id="cd03443">
    <property type="entry name" value="PaaI_thioesterase"/>
    <property type="match status" value="1"/>
</dbReference>
<comment type="similarity">
    <text evidence="18">Belongs to the THEM4/THEM5 thioesterase family.</text>
</comment>
<dbReference type="GO" id="GO:0005743">
    <property type="term" value="C:mitochondrial inner membrane"/>
    <property type="evidence" value="ECO:0007669"/>
    <property type="project" value="UniProtKB-SubCell"/>
</dbReference>
<comment type="catalytic activity">
    <reaction evidence="23">
        <text>hexadecanoyl-CoA + H2O = hexadecanoate + CoA + H(+)</text>
        <dbReference type="Rhea" id="RHEA:16645"/>
        <dbReference type="ChEBI" id="CHEBI:7896"/>
        <dbReference type="ChEBI" id="CHEBI:15377"/>
        <dbReference type="ChEBI" id="CHEBI:15378"/>
        <dbReference type="ChEBI" id="CHEBI:57287"/>
        <dbReference type="ChEBI" id="CHEBI:57379"/>
        <dbReference type="EC" id="3.1.2.2"/>
    </reaction>
    <physiologicalReaction direction="left-to-right" evidence="23">
        <dbReference type="Rhea" id="RHEA:16646"/>
    </physiologicalReaction>
</comment>
<comment type="catalytic activity">
    <reaction evidence="16">
        <text>(5Z,8Z,11Z,14Z)-eicosatetraenoyl-CoA + H2O = (5Z,8Z,11Z,14Z)-eicosatetraenoate + CoA + H(+)</text>
        <dbReference type="Rhea" id="RHEA:40151"/>
        <dbReference type="ChEBI" id="CHEBI:15377"/>
        <dbReference type="ChEBI" id="CHEBI:15378"/>
        <dbReference type="ChEBI" id="CHEBI:32395"/>
        <dbReference type="ChEBI" id="CHEBI:57287"/>
        <dbReference type="ChEBI" id="CHEBI:57368"/>
    </reaction>
    <physiologicalReaction direction="left-to-right" evidence="16">
        <dbReference type="Rhea" id="RHEA:40152"/>
    </physiologicalReaction>
</comment>
<dbReference type="GO" id="GO:0006631">
    <property type="term" value="P:fatty acid metabolic process"/>
    <property type="evidence" value="ECO:0007669"/>
    <property type="project" value="UniProtKB-KW"/>
</dbReference>
<dbReference type="RefSeq" id="XP_031432288.1">
    <property type="nucleotide sequence ID" value="XM_031576428.2"/>
</dbReference>
<evidence type="ECO:0000256" key="5">
    <source>
        <dbReference type="ARBA" id="ARBA00022475"/>
    </source>
</evidence>
<evidence type="ECO:0000256" key="2">
    <source>
        <dbReference type="ARBA" id="ARBA00004569"/>
    </source>
</evidence>
<feature type="domain" description="Thioesterase" evidence="27">
    <location>
        <begin position="165"/>
        <end position="236"/>
    </location>
</feature>
<keyword evidence="28" id="KW-1185">Reference proteome</keyword>
<evidence type="ECO:0000256" key="9">
    <source>
        <dbReference type="ARBA" id="ARBA00022801"/>
    </source>
</evidence>
<dbReference type="PANTHER" id="PTHR12418:SF19">
    <property type="entry name" value="ACYL-COENZYME A THIOESTERASE THEM4"/>
    <property type="match status" value="1"/>
</dbReference>
<dbReference type="EC" id="3.1.2.2" evidence="19"/>
<dbReference type="Gene3D" id="3.10.129.10">
    <property type="entry name" value="Hotdog Thioesterase"/>
    <property type="match status" value="1"/>
</dbReference>
<keyword evidence="15" id="KW-0966">Cell projection</keyword>
<dbReference type="Pfam" id="PF03061">
    <property type="entry name" value="4HBT"/>
    <property type="match status" value="1"/>
</dbReference>
<evidence type="ECO:0000256" key="1">
    <source>
        <dbReference type="ARBA" id="ARBA00004496"/>
    </source>
</evidence>
<evidence type="ECO:0000256" key="25">
    <source>
        <dbReference type="ARBA" id="ARBA00048074"/>
    </source>
</evidence>
<proteinExistence type="inferred from homology"/>
<dbReference type="GO" id="GO:0006915">
    <property type="term" value="P:apoptotic process"/>
    <property type="evidence" value="ECO:0007669"/>
    <property type="project" value="UniProtKB-KW"/>
</dbReference>
<dbReference type="PANTHER" id="PTHR12418">
    <property type="entry name" value="ACYL-COENZYME A THIOESTERASE THEM4"/>
    <property type="match status" value="1"/>
</dbReference>
<evidence type="ECO:0000256" key="4">
    <source>
        <dbReference type="ARBA" id="ARBA00004637"/>
    </source>
</evidence>
<evidence type="ECO:0000256" key="21">
    <source>
        <dbReference type="ARBA" id="ARBA00043210"/>
    </source>
</evidence>
<evidence type="ECO:0000256" key="11">
    <source>
        <dbReference type="ARBA" id="ARBA00022946"/>
    </source>
</evidence>
<evidence type="ECO:0000256" key="17">
    <source>
        <dbReference type="ARBA" id="ARBA00037002"/>
    </source>
</evidence>
<dbReference type="InterPro" id="IPR029069">
    <property type="entry name" value="HotDog_dom_sf"/>
</dbReference>
<evidence type="ECO:0000256" key="3">
    <source>
        <dbReference type="ARBA" id="ARBA00004632"/>
    </source>
</evidence>
<keyword evidence="6" id="KW-0963">Cytoplasm</keyword>
<evidence type="ECO:0000256" key="8">
    <source>
        <dbReference type="ARBA" id="ARBA00022792"/>
    </source>
</evidence>
<evidence type="ECO:0000256" key="22">
    <source>
        <dbReference type="ARBA" id="ARBA00047588"/>
    </source>
</evidence>
<keyword evidence="13" id="KW-0496">Mitochondrion</keyword>
<sequence length="273" mass="30333">MLRQGLYVVRGLYRDGLKLIRLAGQQSFNRAHLPASYCHQPIGVRALTMSSWPFSSKPRDYSLPNESWSPEMQKLYDHYNALCEVEEEGEKKRGAWWRLPSYNRTLKYATGGRCLSKLLQAKARLFTRNIEEPGAGFEYVVFLNKPEKSCVCVFQAGHLLEGPPGHVHGGAIATMIDSVTGTLATYLSGPVMTANLNMNYRSPIPLGSVVLVHCALEKVEGRKTFISCRVTSSDRAKLHTDATVNVVVVVVVHILCTPTVRGSSDLTLSRGYF</sequence>
<dbReference type="CTD" id="117145"/>
<dbReference type="SUPFAM" id="SSF54637">
    <property type="entry name" value="Thioesterase/thiol ester dehydrase-isomerase"/>
    <property type="match status" value="1"/>
</dbReference>
<comment type="catalytic activity">
    <reaction evidence="22">
        <text>octanoyl-CoA + H2O = octanoate + CoA + H(+)</text>
        <dbReference type="Rhea" id="RHEA:30143"/>
        <dbReference type="ChEBI" id="CHEBI:15377"/>
        <dbReference type="ChEBI" id="CHEBI:15378"/>
        <dbReference type="ChEBI" id="CHEBI:25646"/>
        <dbReference type="ChEBI" id="CHEBI:57287"/>
        <dbReference type="ChEBI" id="CHEBI:57386"/>
    </reaction>
    <physiologicalReaction direction="left-to-right" evidence="22">
        <dbReference type="Rhea" id="RHEA:30144"/>
    </physiologicalReaction>
</comment>
<evidence type="ECO:0000256" key="16">
    <source>
        <dbReference type="ARBA" id="ARBA00035852"/>
    </source>
</evidence>
<comment type="catalytic activity">
    <reaction evidence="25">
        <text>dodecanoyl-CoA + H2O = dodecanoate + CoA + H(+)</text>
        <dbReference type="Rhea" id="RHEA:30135"/>
        <dbReference type="ChEBI" id="CHEBI:15377"/>
        <dbReference type="ChEBI" id="CHEBI:15378"/>
        <dbReference type="ChEBI" id="CHEBI:18262"/>
        <dbReference type="ChEBI" id="CHEBI:57287"/>
        <dbReference type="ChEBI" id="CHEBI:57375"/>
    </reaction>
    <physiologicalReaction direction="left-to-right" evidence="25">
        <dbReference type="Rhea" id="RHEA:30136"/>
    </physiologicalReaction>
</comment>
<keyword evidence="9" id="KW-0378">Hydrolase</keyword>
<evidence type="ECO:0000256" key="13">
    <source>
        <dbReference type="ARBA" id="ARBA00023128"/>
    </source>
</evidence>
<accession>A0A6P8G9N5</accession>
<dbReference type="GO" id="GO:0016787">
    <property type="term" value="F:hydrolase activity"/>
    <property type="evidence" value="ECO:0007669"/>
    <property type="project" value="UniProtKB-KW"/>
</dbReference>
<evidence type="ECO:0000256" key="24">
    <source>
        <dbReference type="ARBA" id="ARBA00047969"/>
    </source>
</evidence>
<dbReference type="AlphaFoldDB" id="A0A6P8G9N5"/>
<evidence type="ECO:0000256" key="7">
    <source>
        <dbReference type="ARBA" id="ARBA00022703"/>
    </source>
</evidence>
<comment type="catalytic activity">
    <reaction evidence="17">
        <text>(9Z)-octadecenoyl-CoA + H2O = (9Z)-octadecenoate + CoA + H(+)</text>
        <dbReference type="Rhea" id="RHEA:40139"/>
        <dbReference type="ChEBI" id="CHEBI:15377"/>
        <dbReference type="ChEBI" id="CHEBI:15378"/>
        <dbReference type="ChEBI" id="CHEBI:30823"/>
        <dbReference type="ChEBI" id="CHEBI:57287"/>
        <dbReference type="ChEBI" id="CHEBI:57387"/>
    </reaction>
    <physiologicalReaction direction="left-to-right" evidence="17">
        <dbReference type="Rhea" id="RHEA:40140"/>
    </physiologicalReaction>
</comment>
<evidence type="ECO:0000313" key="29">
    <source>
        <dbReference type="RefSeq" id="XP_031432287.1"/>
    </source>
</evidence>
<keyword evidence="7" id="KW-0053">Apoptosis</keyword>
<evidence type="ECO:0000256" key="19">
    <source>
        <dbReference type="ARBA" id="ARBA00038848"/>
    </source>
</evidence>
<evidence type="ECO:0000256" key="15">
    <source>
        <dbReference type="ARBA" id="ARBA00023273"/>
    </source>
</evidence>
<keyword evidence="8" id="KW-0999">Mitochondrion inner membrane</keyword>
<evidence type="ECO:0000256" key="23">
    <source>
        <dbReference type="ARBA" id="ARBA00047734"/>
    </source>
</evidence>
<gene>
    <name evidence="29 30" type="primary">them4</name>
</gene>
<evidence type="ECO:0000313" key="30">
    <source>
        <dbReference type="RefSeq" id="XP_031432288.1"/>
    </source>
</evidence>
<comment type="catalytic activity">
    <reaction evidence="26">
        <text>tetradecanoyl-CoA + H2O = tetradecanoate + CoA + H(+)</text>
        <dbReference type="Rhea" id="RHEA:40119"/>
        <dbReference type="ChEBI" id="CHEBI:15377"/>
        <dbReference type="ChEBI" id="CHEBI:15378"/>
        <dbReference type="ChEBI" id="CHEBI:30807"/>
        <dbReference type="ChEBI" id="CHEBI:57287"/>
        <dbReference type="ChEBI" id="CHEBI:57385"/>
    </reaction>
    <physiologicalReaction direction="left-to-right" evidence="26">
        <dbReference type="Rhea" id="RHEA:40120"/>
    </physiologicalReaction>
</comment>
<name>A0A6P8G9N5_CLUHA</name>
<comment type="catalytic activity">
    <reaction evidence="24">
        <text>decanoyl-CoA + H2O = decanoate + CoA + H(+)</text>
        <dbReference type="Rhea" id="RHEA:40059"/>
        <dbReference type="ChEBI" id="CHEBI:15377"/>
        <dbReference type="ChEBI" id="CHEBI:15378"/>
        <dbReference type="ChEBI" id="CHEBI:27689"/>
        <dbReference type="ChEBI" id="CHEBI:57287"/>
        <dbReference type="ChEBI" id="CHEBI:61430"/>
    </reaction>
    <physiologicalReaction direction="left-to-right" evidence="24">
        <dbReference type="Rhea" id="RHEA:40060"/>
    </physiologicalReaction>
</comment>
<evidence type="ECO:0000259" key="27">
    <source>
        <dbReference type="Pfam" id="PF03061"/>
    </source>
</evidence>
<evidence type="ECO:0000256" key="26">
    <source>
        <dbReference type="ARBA" id="ARBA00048180"/>
    </source>
</evidence>
<dbReference type="GeneID" id="105901670"/>
<comment type="subcellular location">
    <subcellularLocation>
        <location evidence="3">Cell projection</location>
        <location evidence="3">Ruffle membrane</location>
    </subcellularLocation>
    <subcellularLocation>
        <location evidence="1">Cytoplasm</location>
    </subcellularLocation>
    <subcellularLocation>
        <location evidence="4">Mitochondrion inner membrane</location>
        <topology evidence="4">Peripheral membrane protein</topology>
    </subcellularLocation>
    <subcellularLocation>
        <location evidence="2">Mitochondrion intermembrane space</location>
    </subcellularLocation>
</comment>
<keyword evidence="14" id="KW-0472">Membrane</keyword>
<keyword evidence="10" id="KW-0276">Fatty acid metabolism</keyword>
<dbReference type="GO" id="GO:0032587">
    <property type="term" value="C:ruffle membrane"/>
    <property type="evidence" value="ECO:0007669"/>
    <property type="project" value="UniProtKB-SubCell"/>
</dbReference>
<dbReference type="GO" id="GO:0005758">
    <property type="term" value="C:mitochondrial intermembrane space"/>
    <property type="evidence" value="ECO:0007669"/>
    <property type="project" value="UniProtKB-SubCell"/>
</dbReference>
<evidence type="ECO:0000256" key="12">
    <source>
        <dbReference type="ARBA" id="ARBA00023098"/>
    </source>
</evidence>
<reference evidence="29 30" key="1">
    <citation type="submission" date="2025-04" db="UniProtKB">
        <authorList>
            <consortium name="RefSeq"/>
        </authorList>
    </citation>
    <scope>IDENTIFICATION</scope>
</reference>
<protein>
    <recommendedName>
        <fullName evidence="20">Acyl-coenzyme A thioesterase THEM4</fullName>
        <ecNumber evidence="19">3.1.2.2</ecNumber>
    </recommendedName>
    <alternativeName>
        <fullName evidence="21">Thioesterase superfamily member 4</fullName>
    </alternativeName>
</protein>
<organism evidence="28 29">
    <name type="scientific">Clupea harengus</name>
    <name type="common">Atlantic herring</name>
    <dbReference type="NCBI Taxonomy" id="7950"/>
    <lineage>
        <taxon>Eukaryota</taxon>
        <taxon>Metazoa</taxon>
        <taxon>Chordata</taxon>
        <taxon>Craniata</taxon>
        <taxon>Vertebrata</taxon>
        <taxon>Euteleostomi</taxon>
        <taxon>Actinopterygii</taxon>
        <taxon>Neopterygii</taxon>
        <taxon>Teleostei</taxon>
        <taxon>Clupei</taxon>
        <taxon>Clupeiformes</taxon>
        <taxon>Clupeoidei</taxon>
        <taxon>Clupeidae</taxon>
        <taxon>Clupea</taxon>
    </lineage>
</organism>
<evidence type="ECO:0000256" key="14">
    <source>
        <dbReference type="ARBA" id="ARBA00023136"/>
    </source>
</evidence>
<dbReference type="Proteomes" id="UP000515152">
    <property type="component" value="Chromosome 11"/>
</dbReference>
<evidence type="ECO:0000256" key="6">
    <source>
        <dbReference type="ARBA" id="ARBA00022490"/>
    </source>
</evidence>
<dbReference type="OrthoDB" id="506431at2759"/>
<evidence type="ECO:0000256" key="20">
    <source>
        <dbReference type="ARBA" id="ARBA00040123"/>
    </source>
</evidence>
<evidence type="ECO:0000256" key="10">
    <source>
        <dbReference type="ARBA" id="ARBA00022832"/>
    </source>
</evidence>
<keyword evidence="12" id="KW-0443">Lipid metabolism</keyword>
<evidence type="ECO:0000256" key="18">
    <source>
        <dbReference type="ARBA" id="ARBA00038456"/>
    </source>
</evidence>
<dbReference type="RefSeq" id="XP_031432287.1">
    <property type="nucleotide sequence ID" value="XM_031576427.2"/>
</dbReference>
<dbReference type="InterPro" id="IPR052365">
    <property type="entry name" value="THEM4/THEM5_acyl-CoA_thioest"/>
</dbReference>